<dbReference type="KEGG" id="lgo:JCM16774_1896"/>
<dbReference type="EMBL" id="AP019822">
    <property type="protein sequence ID" value="BBM36950.1"/>
    <property type="molecule type" value="Genomic_DNA"/>
</dbReference>
<dbReference type="InterPro" id="IPR037481">
    <property type="entry name" value="LacX"/>
</dbReference>
<dbReference type="Pfam" id="PF01263">
    <property type="entry name" value="Aldose_epim"/>
    <property type="match status" value="1"/>
</dbReference>
<dbReference type="Proteomes" id="UP000321606">
    <property type="component" value="Chromosome"/>
</dbReference>
<dbReference type="STRING" id="714315.GCA_000516535_01901"/>
<dbReference type="CDD" id="cd09024">
    <property type="entry name" value="Aldose_epim_lacX"/>
    <property type="match status" value="1"/>
</dbReference>
<name>A0A510JCC4_9FUSO</name>
<proteinExistence type="predicted"/>
<dbReference type="InterPro" id="IPR011013">
    <property type="entry name" value="Gal_mutarotase_sf_dom"/>
</dbReference>
<evidence type="ECO:0000313" key="1">
    <source>
        <dbReference type="EMBL" id="BBM36950.1"/>
    </source>
</evidence>
<reference evidence="1 2" key="1">
    <citation type="submission" date="2019-07" db="EMBL/GenBank/DDBJ databases">
        <title>Complete Genome Sequence of Leptotrichia goodfellowii Strain JCM 16774.</title>
        <authorList>
            <person name="Watanabe S."/>
            <person name="Cui L."/>
        </authorList>
    </citation>
    <scope>NUCLEOTIDE SEQUENCE [LARGE SCALE GENOMIC DNA]</scope>
    <source>
        <strain evidence="1 2">JCM16774</strain>
    </source>
</reference>
<dbReference type="GO" id="GO:0030246">
    <property type="term" value="F:carbohydrate binding"/>
    <property type="evidence" value="ECO:0007669"/>
    <property type="project" value="InterPro"/>
</dbReference>
<protein>
    <submittedName>
        <fullName evidence="1">Aldose 1-epimerase</fullName>
    </submittedName>
</protein>
<gene>
    <name evidence="1" type="ORF">JCM16774_1896</name>
</gene>
<dbReference type="AlphaFoldDB" id="A0A510JCC4"/>
<dbReference type="InterPro" id="IPR008183">
    <property type="entry name" value="Aldose_1/G6P_1-epimerase"/>
</dbReference>
<dbReference type="InterPro" id="IPR014718">
    <property type="entry name" value="GH-type_carb-bd"/>
</dbReference>
<dbReference type="OrthoDB" id="9795355at2"/>
<evidence type="ECO:0000313" key="2">
    <source>
        <dbReference type="Proteomes" id="UP000321606"/>
    </source>
</evidence>
<accession>A0A510JCC4</accession>
<dbReference type="GO" id="GO:0005975">
    <property type="term" value="P:carbohydrate metabolic process"/>
    <property type="evidence" value="ECO:0007669"/>
    <property type="project" value="InterPro"/>
</dbReference>
<sequence length="290" mass="33870">MENTLKYGNVEIEVLSTGAELSSYKVNGNEFIWERNPEFWPNSSPVLFPFVGVLKDGKYIFKNKEYSMTTRHGIARYEDFDLVEKGENFLKFKFSSDEETLKKYPFEFDFFMTYTIIDNSLEIKYEVINKSNEDMYFSLGAHPAFALEINENIKLEDYFLEFEKEETAQIYQLRTDALILNERKDYLKNEKIIKLDKNIFDNDAIIFKDLNSTKVALKCNKNERKLTMDYGKFPFIAFWSKPASPFVCIEPWFGISDFANCSGKLEEKTGILKLDKNKSFTAKLLLTGSL</sequence>
<dbReference type="GO" id="GO:0016853">
    <property type="term" value="F:isomerase activity"/>
    <property type="evidence" value="ECO:0007669"/>
    <property type="project" value="InterPro"/>
</dbReference>
<dbReference type="SUPFAM" id="SSF74650">
    <property type="entry name" value="Galactose mutarotase-like"/>
    <property type="match status" value="1"/>
</dbReference>
<organism evidence="1 2">
    <name type="scientific">Pseudoleptotrichia goodfellowii</name>
    <dbReference type="NCBI Taxonomy" id="157692"/>
    <lineage>
        <taxon>Bacteria</taxon>
        <taxon>Fusobacteriati</taxon>
        <taxon>Fusobacteriota</taxon>
        <taxon>Fusobacteriia</taxon>
        <taxon>Fusobacteriales</taxon>
        <taxon>Leptotrichiaceae</taxon>
        <taxon>Pseudoleptotrichia</taxon>
    </lineage>
</organism>
<dbReference type="Gene3D" id="2.70.98.10">
    <property type="match status" value="1"/>
</dbReference>
<dbReference type="RefSeq" id="WP_026738118.1">
    <property type="nucleotide sequence ID" value="NZ_AP019822.1"/>
</dbReference>